<evidence type="ECO:0000256" key="1">
    <source>
        <dbReference type="SAM" id="SignalP"/>
    </source>
</evidence>
<dbReference type="AlphaFoldDB" id="A0A7T8ECX1"/>
<accession>A0A7T8ECX1</accession>
<name>A0A7T8ECX1_9GAMM</name>
<feature type="chain" id="PRO_5031135663" evidence="1">
    <location>
        <begin position="18"/>
        <end position="149"/>
    </location>
</feature>
<protein>
    <submittedName>
        <fullName evidence="2">Uncharacterized protein</fullName>
    </submittedName>
</protein>
<keyword evidence="1" id="KW-0732">Signal</keyword>
<proteinExistence type="predicted"/>
<evidence type="ECO:0000313" key="2">
    <source>
        <dbReference type="EMBL" id="QQO84114.1"/>
    </source>
</evidence>
<dbReference type="EMBL" id="CP032664">
    <property type="protein sequence ID" value="QQO84114.1"/>
    <property type="molecule type" value="Genomic_DNA"/>
</dbReference>
<organism evidence="2">
    <name type="scientific">Shewanella algae</name>
    <dbReference type="NCBI Taxonomy" id="38313"/>
    <lineage>
        <taxon>Bacteria</taxon>
        <taxon>Pseudomonadati</taxon>
        <taxon>Pseudomonadota</taxon>
        <taxon>Gammaproteobacteria</taxon>
        <taxon>Alteromonadales</taxon>
        <taxon>Shewanellaceae</taxon>
        <taxon>Shewanella</taxon>
    </lineage>
</organism>
<sequence>MKKLLLLSVIFSVNVSAAKIDDLIQSFEMSNVYAADWYKKGDSHIAESSNQYRDMKISLSEKSGAITVSLPESKKFDIISIMPCYKLTAFIDYNKAETWNDPETQDEKVIKSVFSEKIKVGQSNEAILNGWKLRMKRYPNKFSCEVYKQ</sequence>
<feature type="signal peptide" evidence="1">
    <location>
        <begin position="1"/>
        <end position="17"/>
    </location>
</feature>
<gene>
    <name evidence="2" type="ORF">D7032_13180</name>
</gene>
<reference evidence="2" key="1">
    <citation type="submission" date="2018-09" db="EMBL/GenBank/DDBJ databases">
        <title>Genome sequencing and analysis.</title>
        <authorList>
            <person name="Huang Y.-T."/>
        </authorList>
    </citation>
    <scope>NUCLEOTIDE SEQUENCE</scope>
    <source>
        <strain evidence="2">HIDE</strain>
    </source>
</reference>
<dbReference type="RefSeq" id="WP_397608954.1">
    <property type="nucleotide sequence ID" value="NZ_CP032664.1"/>
</dbReference>